<feature type="non-terminal residue" evidence="1">
    <location>
        <position position="1"/>
    </location>
</feature>
<dbReference type="EMBL" id="CAJDYZ010005774">
    <property type="protein sequence ID" value="CAD1472770.1"/>
    <property type="molecule type" value="Genomic_DNA"/>
</dbReference>
<organism evidence="1 2">
    <name type="scientific">Heterotrigona itama</name>
    <dbReference type="NCBI Taxonomy" id="395501"/>
    <lineage>
        <taxon>Eukaryota</taxon>
        <taxon>Metazoa</taxon>
        <taxon>Ecdysozoa</taxon>
        <taxon>Arthropoda</taxon>
        <taxon>Hexapoda</taxon>
        <taxon>Insecta</taxon>
        <taxon>Pterygota</taxon>
        <taxon>Neoptera</taxon>
        <taxon>Endopterygota</taxon>
        <taxon>Hymenoptera</taxon>
        <taxon>Apocrita</taxon>
        <taxon>Aculeata</taxon>
        <taxon>Apoidea</taxon>
        <taxon>Anthophila</taxon>
        <taxon>Apidae</taxon>
        <taxon>Heterotrigona</taxon>
    </lineage>
</organism>
<name>A0A6V7H1X5_9HYME</name>
<evidence type="ECO:0000313" key="1">
    <source>
        <dbReference type="EMBL" id="CAD1472770.1"/>
    </source>
</evidence>
<dbReference type="OrthoDB" id="10489767at2759"/>
<accession>A0A6V7H1X5</accession>
<dbReference type="AlphaFoldDB" id="A0A6V7H1X5"/>
<dbReference type="Proteomes" id="UP000752696">
    <property type="component" value="Unassembled WGS sequence"/>
</dbReference>
<reference evidence="1" key="1">
    <citation type="submission" date="2020-07" db="EMBL/GenBank/DDBJ databases">
        <authorList>
            <person name="Nazaruddin N."/>
        </authorList>
    </citation>
    <scope>NUCLEOTIDE SEQUENCE</scope>
</reference>
<feature type="non-terminal residue" evidence="1">
    <location>
        <position position="70"/>
    </location>
</feature>
<protein>
    <submittedName>
        <fullName evidence="1">Uncharacterized protein</fullName>
    </submittedName>
</protein>
<keyword evidence="2" id="KW-1185">Reference proteome</keyword>
<proteinExistence type="predicted"/>
<gene>
    <name evidence="1" type="ORF">MHI_LOCUS317190</name>
</gene>
<comment type="caution">
    <text evidence="1">The sequence shown here is derived from an EMBL/GenBank/DDBJ whole genome shotgun (WGS) entry which is preliminary data.</text>
</comment>
<evidence type="ECO:0000313" key="2">
    <source>
        <dbReference type="Proteomes" id="UP000752696"/>
    </source>
</evidence>
<sequence>VEPPMGINGVPQANFQIARSQQQEKGVRNIKQTAGEYFPAILAGKRMTRKLEALSGSTSRLFESNRRSRE</sequence>